<keyword evidence="5" id="KW-1279">T cell receptor</keyword>
<dbReference type="GO" id="GO:0002250">
    <property type="term" value="P:adaptive immune response"/>
    <property type="evidence" value="ECO:0007669"/>
    <property type="project" value="UniProtKB-KW"/>
</dbReference>
<evidence type="ECO:0000256" key="5">
    <source>
        <dbReference type="ARBA" id="ARBA00043266"/>
    </source>
</evidence>
<dbReference type="EMBL" id="CM004466">
    <property type="protein sequence ID" value="OCU01460.1"/>
    <property type="molecule type" value="Genomic_DNA"/>
</dbReference>
<sequence>MTELTFYHSVLVLFSGVMGQNTVDQPSHQNVIEGHPFQINCSYKGTERTLQWYRQNHDQSPQALLLLSSTRYKSENDFTMFLDITSKFTFLYKNTTQMEDSAVYYCALDAQQFSLIGVEYNILTQGTRSLLNVELLCV</sequence>
<dbReference type="PANTHER" id="PTHR19367:SF18">
    <property type="entry name" value="T CELL RECEPTOR ALPHA VARIABLE 16"/>
    <property type="match status" value="1"/>
</dbReference>
<evidence type="ECO:0000256" key="3">
    <source>
        <dbReference type="ARBA" id="ARBA00023170"/>
    </source>
</evidence>
<dbReference type="Gene3D" id="2.60.40.10">
    <property type="entry name" value="Immunoglobulins"/>
    <property type="match status" value="1"/>
</dbReference>
<evidence type="ECO:0000256" key="4">
    <source>
        <dbReference type="ARBA" id="ARBA00023319"/>
    </source>
</evidence>
<evidence type="ECO:0000256" key="1">
    <source>
        <dbReference type="ARBA" id="ARBA00022729"/>
    </source>
</evidence>
<proteinExistence type="predicted"/>
<dbReference type="InterPro" id="IPR013783">
    <property type="entry name" value="Ig-like_fold"/>
</dbReference>
<evidence type="ECO:0000256" key="6">
    <source>
        <dbReference type="SAM" id="SignalP"/>
    </source>
</evidence>
<keyword evidence="1 6" id="KW-0732">Signal</keyword>
<dbReference type="PANTHER" id="PTHR19367">
    <property type="entry name" value="T-CELL RECEPTOR ALPHA CHAIN V REGION"/>
    <property type="match status" value="1"/>
</dbReference>
<dbReference type="OMA" id="IREMTNI"/>
<dbReference type="PROSITE" id="PS50835">
    <property type="entry name" value="IG_LIKE"/>
    <property type="match status" value="1"/>
</dbReference>
<gene>
    <name evidence="8" type="ORF">XELAEV_18007251mg</name>
</gene>
<keyword evidence="2" id="KW-1064">Adaptive immunity</keyword>
<organism evidence="8 9">
    <name type="scientific">Xenopus laevis</name>
    <name type="common">African clawed frog</name>
    <dbReference type="NCBI Taxonomy" id="8355"/>
    <lineage>
        <taxon>Eukaryota</taxon>
        <taxon>Metazoa</taxon>
        <taxon>Chordata</taxon>
        <taxon>Craniata</taxon>
        <taxon>Vertebrata</taxon>
        <taxon>Euteleostomi</taxon>
        <taxon>Amphibia</taxon>
        <taxon>Batrachia</taxon>
        <taxon>Anura</taxon>
        <taxon>Pipoidea</taxon>
        <taxon>Pipidae</taxon>
        <taxon>Xenopodinae</taxon>
        <taxon>Xenopus</taxon>
        <taxon>Xenopus</taxon>
    </lineage>
</organism>
<protein>
    <recommendedName>
        <fullName evidence="7">Ig-like domain-containing protein</fullName>
    </recommendedName>
</protein>
<dbReference type="SUPFAM" id="SSF48726">
    <property type="entry name" value="Immunoglobulin"/>
    <property type="match status" value="1"/>
</dbReference>
<keyword evidence="4" id="KW-0393">Immunoglobulin domain</keyword>
<evidence type="ECO:0000313" key="8">
    <source>
        <dbReference type="EMBL" id="OCU01460.1"/>
    </source>
</evidence>
<feature type="chain" id="PRO_5036687541" description="Ig-like domain-containing protein" evidence="6">
    <location>
        <begin position="20"/>
        <end position="138"/>
    </location>
</feature>
<dbReference type="InterPro" id="IPR013106">
    <property type="entry name" value="Ig_V-set"/>
</dbReference>
<feature type="domain" description="Ig-like" evidence="7">
    <location>
        <begin position="20"/>
        <end position="116"/>
    </location>
</feature>
<accession>A0A974E0C2</accession>
<reference evidence="9" key="1">
    <citation type="journal article" date="2016" name="Nature">
        <title>Genome evolution in the allotetraploid frog Xenopus laevis.</title>
        <authorList>
            <person name="Session A.M."/>
            <person name="Uno Y."/>
            <person name="Kwon T."/>
            <person name="Chapman J.A."/>
            <person name="Toyoda A."/>
            <person name="Takahashi S."/>
            <person name="Fukui A."/>
            <person name="Hikosaka A."/>
            <person name="Suzuki A."/>
            <person name="Kondo M."/>
            <person name="van Heeringen S.J."/>
            <person name="Quigley I."/>
            <person name="Heinz S."/>
            <person name="Ogino H."/>
            <person name="Ochi H."/>
            <person name="Hellsten U."/>
            <person name="Lyons J.B."/>
            <person name="Simakov O."/>
            <person name="Putnam N."/>
            <person name="Stites J."/>
            <person name="Kuroki Y."/>
            <person name="Tanaka T."/>
            <person name="Michiue T."/>
            <person name="Watanabe M."/>
            <person name="Bogdanovic O."/>
            <person name="Lister R."/>
            <person name="Georgiou G."/>
            <person name="Paranjpe S.S."/>
            <person name="van Kruijsbergen I."/>
            <person name="Shu S."/>
            <person name="Carlson J."/>
            <person name="Kinoshita T."/>
            <person name="Ohta Y."/>
            <person name="Mawaribuchi S."/>
            <person name="Jenkins J."/>
            <person name="Grimwood J."/>
            <person name="Schmutz J."/>
            <person name="Mitros T."/>
            <person name="Mozaffari S.V."/>
            <person name="Suzuki Y."/>
            <person name="Haramoto Y."/>
            <person name="Yamamoto T.S."/>
            <person name="Takagi C."/>
            <person name="Heald R."/>
            <person name="Miller K."/>
            <person name="Haudenschild C."/>
            <person name="Kitzman J."/>
            <person name="Nakayama T."/>
            <person name="Izutsu Y."/>
            <person name="Robert J."/>
            <person name="Fortriede J."/>
            <person name="Burns K."/>
            <person name="Lotay V."/>
            <person name="Karimi K."/>
            <person name="Yasuoka Y."/>
            <person name="Dichmann D.S."/>
            <person name="Flajnik M.F."/>
            <person name="Houston D.W."/>
            <person name="Shendure J."/>
            <person name="DuPasquier L."/>
            <person name="Vize P.D."/>
            <person name="Zorn A.M."/>
            <person name="Ito M."/>
            <person name="Marcotte E.M."/>
            <person name="Wallingford J.B."/>
            <person name="Ito Y."/>
            <person name="Asashima M."/>
            <person name="Ueno N."/>
            <person name="Matsuda Y."/>
            <person name="Veenstra G.J."/>
            <person name="Fujiyama A."/>
            <person name="Harland R.M."/>
            <person name="Taira M."/>
            <person name="Rokhsar D.S."/>
        </authorList>
    </citation>
    <scope>NUCLEOTIDE SEQUENCE [LARGE SCALE GENOMIC DNA]</scope>
    <source>
        <strain evidence="9">J</strain>
    </source>
</reference>
<dbReference type="InterPro" id="IPR007110">
    <property type="entry name" value="Ig-like_dom"/>
</dbReference>
<name>A0A974E0C2_XENLA</name>
<evidence type="ECO:0000313" key="9">
    <source>
        <dbReference type="Proteomes" id="UP000694892"/>
    </source>
</evidence>
<dbReference type="AlphaFoldDB" id="A0A974E0C2"/>
<dbReference type="InterPro" id="IPR003599">
    <property type="entry name" value="Ig_sub"/>
</dbReference>
<keyword evidence="5" id="KW-0391">Immunity</keyword>
<dbReference type="GO" id="GO:0042101">
    <property type="term" value="C:T cell receptor complex"/>
    <property type="evidence" value="ECO:0007669"/>
    <property type="project" value="UniProtKB-KW"/>
</dbReference>
<keyword evidence="3" id="KW-0675">Receptor</keyword>
<evidence type="ECO:0000259" key="7">
    <source>
        <dbReference type="PROSITE" id="PS50835"/>
    </source>
</evidence>
<dbReference type="InterPro" id="IPR051287">
    <property type="entry name" value="TCR_variable_region"/>
</dbReference>
<dbReference type="InterPro" id="IPR036179">
    <property type="entry name" value="Ig-like_dom_sf"/>
</dbReference>
<dbReference type="Pfam" id="PF07686">
    <property type="entry name" value="V-set"/>
    <property type="match status" value="1"/>
</dbReference>
<evidence type="ECO:0000256" key="2">
    <source>
        <dbReference type="ARBA" id="ARBA00023130"/>
    </source>
</evidence>
<dbReference type="SMART" id="SM00409">
    <property type="entry name" value="IG"/>
    <property type="match status" value="1"/>
</dbReference>
<dbReference type="Proteomes" id="UP000694892">
    <property type="component" value="Chromosome 1L"/>
</dbReference>
<feature type="signal peptide" evidence="6">
    <location>
        <begin position="1"/>
        <end position="19"/>
    </location>
</feature>